<keyword evidence="3" id="KW-1185">Reference proteome</keyword>
<dbReference type="EMBL" id="PGCJ01000539">
    <property type="protein sequence ID" value="PLW26489.1"/>
    <property type="molecule type" value="Genomic_DNA"/>
</dbReference>
<sequence>MNLLQPLSEATEMLCASKYPSLNLALPVYMVLMKQLKRVQQGLYDQAQLIQPATQIIEKIEQYLRDALKKPIYITSMILDPTIKTRFWKKYEAFIIEYYNLSVDNISVTFHKMADKFKDQNNKNNQPTPTGATSQSSAAPAMTENPNTISSEI</sequence>
<dbReference type="OrthoDB" id="2506030at2759"/>
<dbReference type="SUPFAM" id="SSF53098">
    <property type="entry name" value="Ribonuclease H-like"/>
    <property type="match status" value="1"/>
</dbReference>
<organism evidence="2 3">
    <name type="scientific">Puccinia coronata f. sp. avenae</name>
    <dbReference type="NCBI Taxonomy" id="200324"/>
    <lineage>
        <taxon>Eukaryota</taxon>
        <taxon>Fungi</taxon>
        <taxon>Dikarya</taxon>
        <taxon>Basidiomycota</taxon>
        <taxon>Pucciniomycotina</taxon>
        <taxon>Pucciniomycetes</taxon>
        <taxon>Pucciniales</taxon>
        <taxon>Pucciniaceae</taxon>
        <taxon>Puccinia</taxon>
    </lineage>
</organism>
<reference evidence="2 3" key="1">
    <citation type="submission" date="2017-11" db="EMBL/GenBank/DDBJ databases">
        <title>De novo assembly and phasing of dikaryotic genomes from two isolates of Puccinia coronata f. sp. avenae, the causal agent of oat crown rust.</title>
        <authorList>
            <person name="Miller M.E."/>
            <person name="Zhang Y."/>
            <person name="Omidvar V."/>
            <person name="Sperschneider J."/>
            <person name="Schwessinger B."/>
            <person name="Raley C."/>
            <person name="Palmer J.M."/>
            <person name="Garnica D."/>
            <person name="Upadhyaya N."/>
            <person name="Rathjen J."/>
            <person name="Taylor J.M."/>
            <person name="Park R.F."/>
            <person name="Dodds P.N."/>
            <person name="Hirsch C.D."/>
            <person name="Kianian S.F."/>
            <person name="Figueroa M."/>
        </authorList>
    </citation>
    <scope>NUCLEOTIDE SEQUENCE [LARGE SCALE GENOMIC DNA]</scope>
    <source>
        <strain evidence="2">12NC29</strain>
    </source>
</reference>
<evidence type="ECO:0000313" key="3">
    <source>
        <dbReference type="Proteomes" id="UP000235388"/>
    </source>
</evidence>
<comment type="caution">
    <text evidence="2">The sequence shown here is derived from an EMBL/GenBank/DDBJ whole genome shotgun (WGS) entry which is preliminary data.</text>
</comment>
<evidence type="ECO:0000313" key="2">
    <source>
        <dbReference type="EMBL" id="PLW26489.1"/>
    </source>
</evidence>
<protein>
    <recommendedName>
        <fullName evidence="4">hAT-like transposase RNase-H fold domain-containing protein</fullName>
    </recommendedName>
</protein>
<gene>
    <name evidence="2" type="ORF">PCANC_22937</name>
</gene>
<feature type="compositionally biased region" description="Polar residues" evidence="1">
    <location>
        <begin position="127"/>
        <end position="153"/>
    </location>
</feature>
<proteinExistence type="predicted"/>
<evidence type="ECO:0000256" key="1">
    <source>
        <dbReference type="SAM" id="MobiDB-lite"/>
    </source>
</evidence>
<feature type="region of interest" description="Disordered" evidence="1">
    <location>
        <begin position="118"/>
        <end position="153"/>
    </location>
</feature>
<accession>A0A2N5TLW3</accession>
<dbReference type="Proteomes" id="UP000235388">
    <property type="component" value="Unassembled WGS sequence"/>
</dbReference>
<dbReference type="InterPro" id="IPR012337">
    <property type="entry name" value="RNaseH-like_sf"/>
</dbReference>
<name>A0A2N5TLW3_9BASI</name>
<evidence type="ECO:0008006" key="4">
    <source>
        <dbReference type="Google" id="ProtNLM"/>
    </source>
</evidence>
<dbReference type="AlphaFoldDB" id="A0A2N5TLW3"/>